<dbReference type="SUPFAM" id="SSF88723">
    <property type="entry name" value="PIN domain-like"/>
    <property type="match status" value="1"/>
</dbReference>
<dbReference type="SMART" id="SM00670">
    <property type="entry name" value="PINc"/>
    <property type="match status" value="1"/>
</dbReference>
<evidence type="ECO:0000259" key="1">
    <source>
        <dbReference type="SMART" id="SM00670"/>
    </source>
</evidence>
<dbReference type="Proteomes" id="UP000748308">
    <property type="component" value="Unassembled WGS sequence"/>
</dbReference>
<dbReference type="NCBIfam" id="TIGR00305">
    <property type="entry name" value="putative toxin-antitoxin system toxin component, PIN family"/>
    <property type="match status" value="1"/>
</dbReference>
<dbReference type="EMBL" id="VGIY01000422">
    <property type="protein sequence ID" value="MBM3318626.1"/>
    <property type="molecule type" value="Genomic_DNA"/>
</dbReference>
<dbReference type="PANTHER" id="PTHR34610">
    <property type="entry name" value="SSL7007 PROTEIN"/>
    <property type="match status" value="1"/>
</dbReference>
<gene>
    <name evidence="2" type="ORF">FJY75_12315</name>
</gene>
<dbReference type="InterPro" id="IPR002716">
    <property type="entry name" value="PIN_dom"/>
</dbReference>
<feature type="domain" description="PIN" evidence="1">
    <location>
        <begin position="1"/>
        <end position="111"/>
    </location>
</feature>
<protein>
    <submittedName>
        <fullName evidence="2">Toxin-antitoxin system toxin component, PIN family</fullName>
    </submittedName>
</protein>
<accession>A0A937XDV4</accession>
<evidence type="ECO:0000313" key="3">
    <source>
        <dbReference type="Proteomes" id="UP000748308"/>
    </source>
</evidence>
<name>A0A937XDV4_UNCEI</name>
<proteinExistence type="predicted"/>
<dbReference type="Pfam" id="PF13470">
    <property type="entry name" value="PIN_3"/>
    <property type="match status" value="1"/>
</dbReference>
<evidence type="ECO:0000313" key="2">
    <source>
        <dbReference type="EMBL" id="MBM3318626.1"/>
    </source>
</evidence>
<comment type="caution">
    <text evidence="2">The sequence shown here is derived from an EMBL/GenBank/DDBJ whole genome shotgun (WGS) entry which is preliminary data.</text>
</comment>
<reference evidence="2" key="1">
    <citation type="submission" date="2019-03" db="EMBL/GenBank/DDBJ databases">
        <title>Lake Tanganyika Metagenome-Assembled Genomes (MAGs).</title>
        <authorList>
            <person name="Tran P."/>
        </authorList>
    </citation>
    <scope>NUCLEOTIDE SEQUENCE</scope>
    <source>
        <strain evidence="2">M_DeepCast_400m_m2_100</strain>
    </source>
</reference>
<dbReference type="InterPro" id="IPR029060">
    <property type="entry name" value="PIN-like_dom_sf"/>
</dbReference>
<dbReference type="InterPro" id="IPR002850">
    <property type="entry name" value="PIN_toxin-like"/>
</dbReference>
<organism evidence="2 3">
    <name type="scientific">Eiseniibacteriota bacterium</name>
    <dbReference type="NCBI Taxonomy" id="2212470"/>
    <lineage>
        <taxon>Bacteria</taxon>
        <taxon>Candidatus Eiseniibacteriota</taxon>
    </lineage>
</organism>
<sequence>MRVFLDTNVLVSAFATRGLCADVMRHVLAEHTLVTGEVVLAELRRVLRSRIRVPSKTVDAIEELLREHEVVARPETADLPEVRDPDDRWVLASAICGRADVLITGDRDLLELGSKSPLPIVDPRGFWVLLRGKPPSHR</sequence>
<dbReference type="Gene3D" id="3.40.50.1010">
    <property type="entry name" value="5'-nuclease"/>
    <property type="match status" value="1"/>
</dbReference>
<dbReference type="PANTHER" id="PTHR34610:SF4">
    <property type="entry name" value="SLL8027 PROTEIN"/>
    <property type="match status" value="1"/>
</dbReference>
<dbReference type="AlphaFoldDB" id="A0A937XDV4"/>